<comment type="cofactor">
    <cofactor evidence="2">
        <name>[4Fe-4S] cluster</name>
        <dbReference type="ChEBI" id="CHEBI:49883"/>
    </cofactor>
</comment>
<dbReference type="InterPro" id="IPR023753">
    <property type="entry name" value="FAD/NAD-binding_dom"/>
</dbReference>
<dbReference type="PANTHER" id="PTHR42917">
    <property type="entry name" value="2,4-DIENOYL-COA REDUCTASE"/>
    <property type="match status" value="1"/>
</dbReference>
<dbReference type="InterPro" id="IPR013785">
    <property type="entry name" value="Aldolase_TIM"/>
</dbReference>
<dbReference type="InterPro" id="IPR051793">
    <property type="entry name" value="NADH:flavin_oxidoreductase"/>
</dbReference>
<accession>A0A0S4QJA2</accession>
<evidence type="ECO:0000256" key="5">
    <source>
        <dbReference type="ARBA" id="ARBA00022643"/>
    </source>
</evidence>
<comment type="similarity">
    <text evidence="3">In the N-terminal section; belongs to the NADH:flavin oxidoreductase/NADH oxidase family.</text>
</comment>
<dbReference type="GO" id="GO:0046872">
    <property type="term" value="F:metal ion binding"/>
    <property type="evidence" value="ECO:0007669"/>
    <property type="project" value="UniProtKB-KW"/>
</dbReference>
<dbReference type="Gene3D" id="3.40.50.720">
    <property type="entry name" value="NAD(P)-binding Rossmann-like Domain"/>
    <property type="match status" value="1"/>
</dbReference>
<feature type="domain" description="FAD/NAD(P)-binding" evidence="11">
    <location>
        <begin position="389"/>
        <end position="484"/>
    </location>
</feature>
<gene>
    <name evidence="12" type="ORF">Ga0074812_103382</name>
</gene>
<dbReference type="InterPro" id="IPR036188">
    <property type="entry name" value="FAD/NAD-bd_sf"/>
</dbReference>
<keyword evidence="9" id="KW-0411">Iron-sulfur</keyword>
<dbReference type="Pfam" id="PF07992">
    <property type="entry name" value="Pyr_redox_2"/>
    <property type="match status" value="1"/>
</dbReference>
<evidence type="ECO:0000259" key="10">
    <source>
        <dbReference type="Pfam" id="PF00724"/>
    </source>
</evidence>
<evidence type="ECO:0000256" key="6">
    <source>
        <dbReference type="ARBA" id="ARBA00022723"/>
    </source>
</evidence>
<name>A0A0S4QJA2_9ACTN</name>
<feature type="domain" description="NADH:flavin oxidoreductase/NADH oxidase N-terminal" evidence="10">
    <location>
        <begin position="7"/>
        <end position="340"/>
    </location>
</feature>
<evidence type="ECO:0000256" key="2">
    <source>
        <dbReference type="ARBA" id="ARBA00001966"/>
    </source>
</evidence>
<dbReference type="AlphaFoldDB" id="A0A0S4QJA2"/>
<dbReference type="InterPro" id="IPR001155">
    <property type="entry name" value="OxRdtase_FMN_N"/>
</dbReference>
<dbReference type="PRINTS" id="PR00419">
    <property type="entry name" value="ADXRDTASE"/>
</dbReference>
<dbReference type="GO" id="GO:0051536">
    <property type="term" value="F:iron-sulfur cluster binding"/>
    <property type="evidence" value="ECO:0007669"/>
    <property type="project" value="UniProtKB-KW"/>
</dbReference>
<organism evidence="12 13">
    <name type="scientific">Parafrankia irregularis</name>
    <dbReference type="NCBI Taxonomy" id="795642"/>
    <lineage>
        <taxon>Bacteria</taxon>
        <taxon>Bacillati</taxon>
        <taxon>Actinomycetota</taxon>
        <taxon>Actinomycetes</taxon>
        <taxon>Frankiales</taxon>
        <taxon>Frankiaceae</taxon>
        <taxon>Parafrankia</taxon>
    </lineage>
</organism>
<dbReference type="Pfam" id="PF00724">
    <property type="entry name" value="Oxidored_FMN"/>
    <property type="match status" value="1"/>
</dbReference>
<dbReference type="Proteomes" id="UP000198802">
    <property type="component" value="Unassembled WGS sequence"/>
</dbReference>
<keyword evidence="8" id="KW-0408">Iron</keyword>
<evidence type="ECO:0000256" key="4">
    <source>
        <dbReference type="ARBA" id="ARBA00022630"/>
    </source>
</evidence>
<keyword evidence="4" id="KW-0285">Flavoprotein</keyword>
<evidence type="ECO:0000256" key="1">
    <source>
        <dbReference type="ARBA" id="ARBA00001917"/>
    </source>
</evidence>
<evidence type="ECO:0000256" key="8">
    <source>
        <dbReference type="ARBA" id="ARBA00023004"/>
    </source>
</evidence>
<evidence type="ECO:0000259" key="11">
    <source>
        <dbReference type="Pfam" id="PF07992"/>
    </source>
</evidence>
<proteinExistence type="inferred from homology"/>
<dbReference type="Gene3D" id="3.50.50.60">
    <property type="entry name" value="FAD/NAD(P)-binding domain"/>
    <property type="match status" value="1"/>
</dbReference>
<evidence type="ECO:0000313" key="12">
    <source>
        <dbReference type="EMBL" id="CUU54892.1"/>
    </source>
</evidence>
<dbReference type="GO" id="GO:0010181">
    <property type="term" value="F:FMN binding"/>
    <property type="evidence" value="ECO:0007669"/>
    <property type="project" value="InterPro"/>
</dbReference>
<reference evidence="13" key="1">
    <citation type="submission" date="2015-11" db="EMBL/GenBank/DDBJ databases">
        <authorList>
            <person name="Varghese N."/>
        </authorList>
    </citation>
    <scope>NUCLEOTIDE SEQUENCE [LARGE SCALE GENOMIC DNA]</scope>
    <source>
        <strain evidence="13">DSM 45899</strain>
    </source>
</reference>
<dbReference type="EMBL" id="FAOZ01000003">
    <property type="protein sequence ID" value="CUU54892.1"/>
    <property type="molecule type" value="Genomic_DNA"/>
</dbReference>
<dbReference type="PANTHER" id="PTHR42917:SF2">
    <property type="entry name" value="2,4-DIENOYL-COA REDUCTASE [(2E)-ENOYL-COA-PRODUCING]"/>
    <property type="match status" value="1"/>
</dbReference>
<evidence type="ECO:0000256" key="7">
    <source>
        <dbReference type="ARBA" id="ARBA00023002"/>
    </source>
</evidence>
<dbReference type="RefSeq" id="WP_091272795.1">
    <property type="nucleotide sequence ID" value="NZ_FAOZ01000003.1"/>
</dbReference>
<dbReference type="GO" id="GO:0008670">
    <property type="term" value="F:2,4-dienoyl-CoA reductase (NADPH) activity"/>
    <property type="evidence" value="ECO:0007669"/>
    <property type="project" value="TreeGrafter"/>
</dbReference>
<keyword evidence="6" id="KW-0479">Metal-binding</keyword>
<dbReference type="Gene3D" id="3.20.20.70">
    <property type="entry name" value="Aldolase class I"/>
    <property type="match status" value="1"/>
</dbReference>
<sequence length="678" mass="72224">MRHYPALFQPGRLGPRTARNRVWMTAHATEFTTDHTYSAAHAAYYGERAAKGVAVITMEATAVHPTSQPRTGVVLAYEPSVVESYRTVAAAVQPHGTLLFAQLWHRGRETDSVVSRLPVWAPSPVPCAVYREIPHEMTAAEIDELVEGYARSAALAVDGGLDGVEIHGLAHGYLLGQFLSPATNHRTDDYGGSLDNRFRLVRRIIERVRAAVPATMVVGIRINGDDGDVENGLRTADWAEIARRIAATAAVDYISVSQGTYLDRMLIYGASPTPVGHQITATSSIRSAVGELPVVVVGRITTPDMAEGVLLRGDADFVGMARQLIADAEWVRKAAEGRANDIRPCVGANHCIASIARAALSCIHNPAVGREALLAAAPATPSTPASTGSVAVVGAGPAGLRAALTAAELGWEVTVFERADTTGGQVRWLSAVEPYREWLGITDWLTDQLLKAGVTIRLGHAATVADLAGQFDAHIIATGSSPRRDGWTALRPARWAPGAPAVPGTDQWNVFTVQDVLGEQVNLPASVLVVDDLGDRRALAVAEHLAGGARRRTVEIATRLTHVGAGLTDSHDLPSVTGRLRRLGVRLSAGVELVEIKDDQVTLTDVHNGERQQREPVDAVVLVTGQRANDALLRELGAVERQVVGVGDCVAPRRVFDAIWEGELAARRLVGTSAASAS</sequence>
<dbReference type="SUPFAM" id="SSF51395">
    <property type="entry name" value="FMN-linked oxidoreductases"/>
    <property type="match status" value="1"/>
</dbReference>
<keyword evidence="13" id="KW-1185">Reference proteome</keyword>
<keyword evidence="7" id="KW-0560">Oxidoreductase</keyword>
<dbReference type="SUPFAM" id="SSF51905">
    <property type="entry name" value="FAD/NAD(P)-binding domain"/>
    <property type="match status" value="1"/>
</dbReference>
<evidence type="ECO:0000256" key="9">
    <source>
        <dbReference type="ARBA" id="ARBA00023014"/>
    </source>
</evidence>
<protein>
    <submittedName>
        <fullName evidence="12">2,4-dienoyl-CoA reductase</fullName>
    </submittedName>
</protein>
<keyword evidence="5" id="KW-0288">FMN</keyword>
<dbReference type="GO" id="GO:0033543">
    <property type="term" value="P:fatty acid beta-oxidation, unsaturated, even number, reductase/isomerase pathway"/>
    <property type="evidence" value="ECO:0007669"/>
    <property type="project" value="TreeGrafter"/>
</dbReference>
<evidence type="ECO:0000313" key="13">
    <source>
        <dbReference type="Proteomes" id="UP000198802"/>
    </source>
</evidence>
<evidence type="ECO:0000256" key="3">
    <source>
        <dbReference type="ARBA" id="ARBA00011048"/>
    </source>
</evidence>
<comment type="cofactor">
    <cofactor evidence="1">
        <name>FMN</name>
        <dbReference type="ChEBI" id="CHEBI:58210"/>
    </cofactor>
</comment>